<dbReference type="InterPro" id="IPR037493">
    <property type="entry name" value="ExoIII-like"/>
</dbReference>
<accession>A0A381N3B4</accession>
<evidence type="ECO:0000256" key="5">
    <source>
        <dbReference type="ARBA" id="ARBA00022842"/>
    </source>
</evidence>
<organism evidence="7">
    <name type="scientific">marine metagenome</name>
    <dbReference type="NCBI Taxonomy" id="408172"/>
    <lineage>
        <taxon>unclassified sequences</taxon>
        <taxon>metagenomes</taxon>
        <taxon>ecological metagenomes</taxon>
    </lineage>
</organism>
<dbReference type="GO" id="GO:0046872">
    <property type="term" value="F:metal ion binding"/>
    <property type="evidence" value="ECO:0007669"/>
    <property type="project" value="UniProtKB-KW"/>
</dbReference>
<comment type="similarity">
    <text evidence="2">Belongs to the DNA repair enzymes AP/ExoA family.</text>
</comment>
<dbReference type="GO" id="GO:0003677">
    <property type="term" value="F:DNA binding"/>
    <property type="evidence" value="ECO:0007669"/>
    <property type="project" value="InterPro"/>
</dbReference>
<dbReference type="NCBIfam" id="TIGR00195">
    <property type="entry name" value="exoDNase_III"/>
    <property type="match status" value="1"/>
</dbReference>
<dbReference type="PROSITE" id="PS00726">
    <property type="entry name" value="AP_NUCLEASE_F1_1"/>
    <property type="match status" value="1"/>
</dbReference>
<keyword evidence="4" id="KW-0378">Hydrolase</keyword>
<dbReference type="SUPFAM" id="SSF56219">
    <property type="entry name" value="DNase I-like"/>
    <property type="match status" value="1"/>
</dbReference>
<proteinExistence type="inferred from homology"/>
<dbReference type="PROSITE" id="PS51435">
    <property type="entry name" value="AP_NUCLEASE_F1_4"/>
    <property type="match status" value="1"/>
</dbReference>
<dbReference type="GO" id="GO:0006281">
    <property type="term" value="P:DNA repair"/>
    <property type="evidence" value="ECO:0007669"/>
    <property type="project" value="InterPro"/>
</dbReference>
<dbReference type="PANTHER" id="PTHR43250:SF2">
    <property type="entry name" value="EXODEOXYRIBONUCLEASE III"/>
    <property type="match status" value="1"/>
</dbReference>
<dbReference type="InterPro" id="IPR036691">
    <property type="entry name" value="Endo/exonu/phosph_ase_sf"/>
</dbReference>
<evidence type="ECO:0000256" key="3">
    <source>
        <dbReference type="ARBA" id="ARBA00022723"/>
    </source>
</evidence>
<reference evidence="7" key="1">
    <citation type="submission" date="2018-05" db="EMBL/GenBank/DDBJ databases">
        <authorList>
            <person name="Lanie J.A."/>
            <person name="Ng W.-L."/>
            <person name="Kazmierczak K.M."/>
            <person name="Andrzejewski T.M."/>
            <person name="Davidsen T.M."/>
            <person name="Wayne K.J."/>
            <person name="Tettelin H."/>
            <person name="Glass J.I."/>
            <person name="Rusch D."/>
            <person name="Podicherti R."/>
            <person name="Tsui H.-C.T."/>
            <person name="Winkler M.E."/>
        </authorList>
    </citation>
    <scope>NUCLEOTIDE SEQUENCE</scope>
</reference>
<feature type="domain" description="Endonuclease/exonuclease/phosphatase" evidence="6">
    <location>
        <begin position="96"/>
        <end position="339"/>
    </location>
</feature>
<keyword evidence="5" id="KW-0460">Magnesium</keyword>
<evidence type="ECO:0000259" key="6">
    <source>
        <dbReference type="Pfam" id="PF03372"/>
    </source>
</evidence>
<evidence type="ECO:0000256" key="2">
    <source>
        <dbReference type="ARBA" id="ARBA00007092"/>
    </source>
</evidence>
<sequence>MTSQESFGTLIPDPLNKKLQQEGVAFTELRESSSAAEKLVEQIYRLWRSGDLRIERNWNGILDQPQNIPYSHSACLLPDDRLYLDSSNPQQLWKLATWNVNSIRTRLPLLLQWLKEHNPDVVCLQETKVEDAQFPVWDLQQAGYESVFSGQKSYNGVAILSKHPIQDVQHGFSNSYDPENARLIAATVSGMRMVNVYVPQGQTTESDKFKYKLNFFAELIQEFQAAKNSDKALAIMGDFNIAPHTDDLSNPESMRGKVSFHPKEHALLAELMEIGLSDLFRKFDQRSGQFSWWDFRTRGFERDEGMRIDFILANSVLTSSCQACIIDIEAREQDRPSDHAPVIAEFKL</sequence>
<dbReference type="NCBIfam" id="TIGR00633">
    <property type="entry name" value="xth"/>
    <property type="match status" value="1"/>
</dbReference>
<dbReference type="Gene3D" id="3.60.10.10">
    <property type="entry name" value="Endonuclease/exonuclease/phosphatase"/>
    <property type="match status" value="1"/>
</dbReference>
<keyword evidence="3" id="KW-0479">Metal-binding</keyword>
<gene>
    <name evidence="7" type="ORF">METZ01_LOCUS967</name>
</gene>
<dbReference type="InterPro" id="IPR005135">
    <property type="entry name" value="Endo/exonuclease/phosphatase"/>
</dbReference>
<dbReference type="CDD" id="cd09086">
    <property type="entry name" value="ExoIII-like_AP-endo"/>
    <property type="match status" value="1"/>
</dbReference>
<evidence type="ECO:0000256" key="4">
    <source>
        <dbReference type="ARBA" id="ARBA00022801"/>
    </source>
</evidence>
<protein>
    <recommendedName>
        <fullName evidence="6">Endonuclease/exonuclease/phosphatase domain-containing protein</fullName>
    </recommendedName>
</protein>
<dbReference type="EMBL" id="UINC01000053">
    <property type="protein sequence ID" value="SUZ48113.1"/>
    <property type="molecule type" value="Genomic_DNA"/>
</dbReference>
<dbReference type="PANTHER" id="PTHR43250">
    <property type="entry name" value="EXODEOXYRIBONUCLEASE III"/>
    <property type="match status" value="1"/>
</dbReference>
<dbReference type="GO" id="GO:0004519">
    <property type="term" value="F:endonuclease activity"/>
    <property type="evidence" value="ECO:0007669"/>
    <property type="project" value="InterPro"/>
</dbReference>
<dbReference type="GO" id="GO:0008311">
    <property type="term" value="F:double-stranded DNA 3'-5' DNA exonuclease activity"/>
    <property type="evidence" value="ECO:0007669"/>
    <property type="project" value="InterPro"/>
</dbReference>
<dbReference type="InterPro" id="IPR004808">
    <property type="entry name" value="AP_endonuc_1"/>
</dbReference>
<evidence type="ECO:0000256" key="1">
    <source>
        <dbReference type="ARBA" id="ARBA00001946"/>
    </source>
</evidence>
<dbReference type="InterPro" id="IPR020847">
    <property type="entry name" value="AP_endonuclease_F1_BS"/>
</dbReference>
<name>A0A381N3B4_9ZZZZ</name>
<evidence type="ECO:0000313" key="7">
    <source>
        <dbReference type="EMBL" id="SUZ48113.1"/>
    </source>
</evidence>
<comment type="cofactor">
    <cofactor evidence="1">
        <name>Mg(2+)</name>
        <dbReference type="ChEBI" id="CHEBI:18420"/>
    </cofactor>
</comment>
<dbReference type="Pfam" id="PF03372">
    <property type="entry name" value="Exo_endo_phos"/>
    <property type="match status" value="1"/>
</dbReference>
<dbReference type="AlphaFoldDB" id="A0A381N3B4"/>